<dbReference type="InterPro" id="IPR026960">
    <property type="entry name" value="RVT-Znf"/>
</dbReference>
<dbReference type="InterPro" id="IPR044730">
    <property type="entry name" value="RNase_H-like_dom_plant"/>
</dbReference>
<keyword evidence="3" id="KW-0695">RNA-directed DNA polymerase</keyword>
<dbReference type="PANTHER" id="PTHR47723">
    <property type="entry name" value="OS05G0353850 PROTEIN"/>
    <property type="match status" value="1"/>
</dbReference>
<evidence type="ECO:0000313" key="3">
    <source>
        <dbReference type="EMBL" id="KAF5202464.1"/>
    </source>
</evidence>
<reference evidence="3 4" key="1">
    <citation type="submission" date="2020-06" db="EMBL/GenBank/DDBJ databases">
        <title>Transcriptomic and genomic resources for Thalictrum thalictroides and T. hernandezii: Facilitating candidate gene discovery in an emerging model plant lineage.</title>
        <authorList>
            <person name="Arias T."/>
            <person name="Riano-Pachon D.M."/>
            <person name="Di Stilio V.S."/>
        </authorList>
    </citation>
    <scope>NUCLEOTIDE SEQUENCE [LARGE SCALE GENOMIC DNA]</scope>
    <source>
        <strain evidence="4">cv. WT478/WT964</strain>
        <tissue evidence="3">Leaves</tissue>
    </source>
</reference>
<evidence type="ECO:0000259" key="1">
    <source>
        <dbReference type="Pfam" id="PF13456"/>
    </source>
</evidence>
<dbReference type="InterPro" id="IPR036397">
    <property type="entry name" value="RNaseH_sf"/>
</dbReference>
<evidence type="ECO:0000313" key="4">
    <source>
        <dbReference type="Proteomes" id="UP000554482"/>
    </source>
</evidence>
<dbReference type="SUPFAM" id="SSF53098">
    <property type="entry name" value="Ribonuclease H-like"/>
    <property type="match status" value="1"/>
</dbReference>
<dbReference type="PANTHER" id="PTHR47723:SF19">
    <property type="entry name" value="POLYNUCLEOTIDYL TRANSFERASE, RIBONUCLEASE H-LIKE SUPERFAMILY PROTEIN"/>
    <property type="match status" value="1"/>
</dbReference>
<dbReference type="GO" id="GO:0004523">
    <property type="term" value="F:RNA-DNA hybrid ribonuclease activity"/>
    <property type="evidence" value="ECO:0007669"/>
    <property type="project" value="InterPro"/>
</dbReference>
<keyword evidence="3" id="KW-0548">Nucleotidyltransferase</keyword>
<dbReference type="Pfam" id="PF13966">
    <property type="entry name" value="zf-RVT"/>
    <property type="match status" value="1"/>
</dbReference>
<dbReference type="GO" id="GO:0003964">
    <property type="term" value="F:RNA-directed DNA polymerase activity"/>
    <property type="evidence" value="ECO:0007669"/>
    <property type="project" value="UniProtKB-KW"/>
</dbReference>
<dbReference type="Proteomes" id="UP000554482">
    <property type="component" value="Unassembled WGS sequence"/>
</dbReference>
<feature type="domain" description="RNase H type-1" evidence="1">
    <location>
        <begin position="419"/>
        <end position="525"/>
    </location>
</feature>
<dbReference type="EMBL" id="JABWDY010008093">
    <property type="protein sequence ID" value="KAF5202464.1"/>
    <property type="molecule type" value="Genomic_DNA"/>
</dbReference>
<keyword evidence="3" id="KW-0808">Transferase</keyword>
<dbReference type="CDD" id="cd06222">
    <property type="entry name" value="RNase_H_like"/>
    <property type="match status" value="1"/>
</dbReference>
<comment type="caution">
    <text evidence="3">The sequence shown here is derived from an EMBL/GenBank/DDBJ whole genome shotgun (WGS) entry which is preliminary data.</text>
</comment>
<dbReference type="Gene3D" id="3.30.420.10">
    <property type="entry name" value="Ribonuclease H-like superfamily/Ribonuclease H"/>
    <property type="match status" value="1"/>
</dbReference>
<dbReference type="GO" id="GO:0003676">
    <property type="term" value="F:nucleic acid binding"/>
    <property type="evidence" value="ECO:0007669"/>
    <property type="project" value="InterPro"/>
</dbReference>
<dbReference type="InterPro" id="IPR053151">
    <property type="entry name" value="RNase_H-like"/>
</dbReference>
<name>A0A7J6WYG6_THATH</name>
<protein>
    <submittedName>
        <fullName evidence="3">RNA-directed DNA polymerase (Reverse transcriptase)-related family protein</fullName>
    </submittedName>
</protein>
<dbReference type="InterPro" id="IPR002156">
    <property type="entry name" value="RNaseH_domain"/>
</dbReference>
<feature type="domain" description="Reverse transcriptase zinc-binding" evidence="2">
    <location>
        <begin position="148"/>
        <end position="214"/>
    </location>
</feature>
<sequence>MKLTFRVAEGVQSLWCQWVKHNLIKNQHFWTMEVPRDCSWAWRGILNARKRAIEFTEYIIREGNSSFWYDPWSSLGILREVFNSEIRNASNIRDNSKVCDVIHNNHWVMPLNSPVEIQRLWSSLKEKAIGNRTMKDKIVWKPHPKGLFTIKTAYEVLRPHSSLKPWAKIIWGKHVTPRHSFILWQAVQDALPTQEKLTEWQCLNISNCCLCAQGLSAFDQNQPSARLARRPRPKARTSLYPAICSELLHSYVTRTDSPSLLNWASLRSSSSNSPTIEHLFHLFFSCPVSKVLWSNVLNWCGFQRLNVDPYQEWIWLFHSLAGNSLKKLMAQASLAATVYWLWYERNKIMYGDSTANGSPLFKMIINDVKLRFAGLQHCFKNTTANIEAASILGRQDLIKCAHLKAFIWKPPSEGWHTLNSDGSLNDDRAGYGGLIRDSSGNTHIAFAAEATTRSVLFLELKGIDQGVKIAVELGLKKLLIHCDSLQATRILQRKASPTWRTCLLVDDIRETLSKLEEFRVQHVYRL</sequence>
<evidence type="ECO:0000259" key="2">
    <source>
        <dbReference type="Pfam" id="PF13966"/>
    </source>
</evidence>
<proteinExistence type="predicted"/>
<feature type="non-terminal residue" evidence="3">
    <location>
        <position position="526"/>
    </location>
</feature>
<organism evidence="3 4">
    <name type="scientific">Thalictrum thalictroides</name>
    <name type="common">Rue-anemone</name>
    <name type="synonym">Anemone thalictroides</name>
    <dbReference type="NCBI Taxonomy" id="46969"/>
    <lineage>
        <taxon>Eukaryota</taxon>
        <taxon>Viridiplantae</taxon>
        <taxon>Streptophyta</taxon>
        <taxon>Embryophyta</taxon>
        <taxon>Tracheophyta</taxon>
        <taxon>Spermatophyta</taxon>
        <taxon>Magnoliopsida</taxon>
        <taxon>Ranunculales</taxon>
        <taxon>Ranunculaceae</taxon>
        <taxon>Thalictroideae</taxon>
        <taxon>Thalictrum</taxon>
    </lineage>
</organism>
<dbReference type="InterPro" id="IPR012337">
    <property type="entry name" value="RNaseH-like_sf"/>
</dbReference>
<keyword evidence="4" id="KW-1185">Reference proteome</keyword>
<gene>
    <name evidence="3" type="ORF">FRX31_007949</name>
</gene>
<dbReference type="OrthoDB" id="1088187at2759"/>
<dbReference type="Pfam" id="PF13456">
    <property type="entry name" value="RVT_3"/>
    <property type="match status" value="1"/>
</dbReference>
<dbReference type="AlphaFoldDB" id="A0A7J6WYG6"/>
<accession>A0A7J6WYG6</accession>